<dbReference type="EMBL" id="JAVHJL010000005">
    <property type="protein sequence ID" value="KAK6503690.1"/>
    <property type="molecule type" value="Genomic_DNA"/>
</dbReference>
<evidence type="ECO:0000313" key="3">
    <source>
        <dbReference type="EMBL" id="KAK6503690.1"/>
    </source>
</evidence>
<reference evidence="3 4" key="1">
    <citation type="submission" date="2023-08" db="EMBL/GenBank/DDBJ databases">
        <authorList>
            <person name="Palmer J.M."/>
        </authorList>
    </citation>
    <scope>NUCLEOTIDE SEQUENCE [LARGE SCALE GENOMIC DNA]</scope>
    <source>
        <strain evidence="3 4">TWF481</strain>
    </source>
</reference>
<dbReference type="Proteomes" id="UP001370758">
    <property type="component" value="Unassembled WGS sequence"/>
</dbReference>
<comment type="caution">
    <text evidence="3">The sequence shown here is derived from an EMBL/GenBank/DDBJ whole genome shotgun (WGS) entry which is preliminary data.</text>
</comment>
<keyword evidence="4" id="KW-1185">Reference proteome</keyword>
<feature type="coiled-coil region" evidence="1">
    <location>
        <begin position="181"/>
        <end position="228"/>
    </location>
</feature>
<evidence type="ECO:0000256" key="2">
    <source>
        <dbReference type="SAM" id="MobiDB-lite"/>
    </source>
</evidence>
<feature type="compositionally biased region" description="Acidic residues" evidence="2">
    <location>
        <begin position="114"/>
        <end position="124"/>
    </location>
</feature>
<evidence type="ECO:0000313" key="4">
    <source>
        <dbReference type="Proteomes" id="UP001370758"/>
    </source>
</evidence>
<accession>A0AAV9W8X2</accession>
<evidence type="ECO:0000256" key="1">
    <source>
        <dbReference type="SAM" id="Coils"/>
    </source>
</evidence>
<keyword evidence="1" id="KW-0175">Coiled coil</keyword>
<proteinExistence type="predicted"/>
<dbReference type="AlphaFoldDB" id="A0AAV9W8X2"/>
<organism evidence="3 4">
    <name type="scientific">Arthrobotrys musiformis</name>
    <dbReference type="NCBI Taxonomy" id="47236"/>
    <lineage>
        <taxon>Eukaryota</taxon>
        <taxon>Fungi</taxon>
        <taxon>Dikarya</taxon>
        <taxon>Ascomycota</taxon>
        <taxon>Pezizomycotina</taxon>
        <taxon>Orbiliomycetes</taxon>
        <taxon>Orbiliales</taxon>
        <taxon>Orbiliaceae</taxon>
        <taxon>Arthrobotrys</taxon>
    </lineage>
</organism>
<gene>
    <name evidence="3" type="ORF">TWF481_008694</name>
</gene>
<feature type="compositionally biased region" description="Polar residues" evidence="2">
    <location>
        <begin position="51"/>
        <end position="81"/>
    </location>
</feature>
<protein>
    <submittedName>
        <fullName evidence="3">Uncharacterized protein</fullName>
    </submittedName>
</protein>
<name>A0AAV9W8X2_9PEZI</name>
<feature type="region of interest" description="Disordered" evidence="2">
    <location>
        <begin position="1"/>
        <end position="126"/>
    </location>
</feature>
<sequence length="255" mass="28537">MSSNKTTLFPIQLPFQPAEKSSDNEDGNMATPPKPVPPPHTVFTAFESLGSKDTTSGPSQTVSNTPPTTSNVDSGIKTNGDTVDAVKNDTNPPQPKNDVGLPGPSMDGSMPFDNQEEEEEEEEVKEVPINIIKKKTKVATFDFFEFDPNANTTGGQEGKMDGIFQFLLKQSQLGNESARDRYNFELELRKLQLQKEREEREAKDADRKRKYELEKLRLEIELETIRTTKKTLLEHAHAHAQSGSLAARVTKKFRE</sequence>